<evidence type="ECO:0000313" key="4">
    <source>
        <dbReference type="Proteomes" id="UP001500655"/>
    </source>
</evidence>
<proteinExistence type="predicted"/>
<accession>A0ABP4VTQ0</accession>
<dbReference type="Gene3D" id="3.30.1490.230">
    <property type="match status" value="2"/>
</dbReference>
<comment type="caution">
    <text evidence="3">The sequence shown here is derived from an EMBL/GenBank/DDBJ whole genome shotgun (WGS) entry which is preliminary data.</text>
</comment>
<dbReference type="InterPro" id="IPR021992">
    <property type="entry name" value="MVL"/>
</dbReference>
<dbReference type="RefSeq" id="WP_344076400.1">
    <property type="nucleotide sequence ID" value="NZ_BAAALS010000002.1"/>
</dbReference>
<evidence type="ECO:0000259" key="2">
    <source>
        <dbReference type="Pfam" id="PF12151"/>
    </source>
</evidence>
<gene>
    <name evidence="3" type="ORF">GCM10009681_05540</name>
</gene>
<name>A0ABP4VTQ0_9ACTN</name>
<dbReference type="Proteomes" id="UP001500655">
    <property type="component" value="Unassembled WGS sequence"/>
</dbReference>
<reference evidence="4" key="1">
    <citation type="journal article" date="2019" name="Int. J. Syst. Evol. Microbiol.">
        <title>The Global Catalogue of Microorganisms (GCM) 10K type strain sequencing project: providing services to taxonomists for standard genome sequencing and annotation.</title>
        <authorList>
            <consortium name="The Broad Institute Genomics Platform"/>
            <consortium name="The Broad Institute Genome Sequencing Center for Infectious Disease"/>
            <person name="Wu L."/>
            <person name="Ma J."/>
        </authorList>
    </citation>
    <scope>NUCLEOTIDE SEQUENCE [LARGE SCALE GENOMIC DNA]</scope>
    <source>
        <strain evidence="4">JCM 13249</strain>
    </source>
</reference>
<dbReference type="EMBL" id="BAAALS010000002">
    <property type="protein sequence ID" value="GAA1737748.1"/>
    <property type="molecule type" value="Genomic_DNA"/>
</dbReference>
<dbReference type="InterPro" id="IPR053754">
    <property type="entry name" value="OligoMan_bind_ChitinaseAct_sf"/>
</dbReference>
<protein>
    <recommendedName>
        <fullName evidence="2">Mannan-binding protein domain-containing protein</fullName>
    </recommendedName>
</protein>
<feature type="domain" description="Mannan-binding protein" evidence="2">
    <location>
        <begin position="51"/>
        <end position="83"/>
    </location>
</feature>
<feature type="signal peptide" evidence="1">
    <location>
        <begin position="1"/>
        <end position="23"/>
    </location>
</feature>
<organism evidence="3 4">
    <name type="scientific">Luedemannella helvata</name>
    <dbReference type="NCBI Taxonomy" id="349315"/>
    <lineage>
        <taxon>Bacteria</taxon>
        <taxon>Bacillati</taxon>
        <taxon>Actinomycetota</taxon>
        <taxon>Actinomycetes</taxon>
        <taxon>Micromonosporales</taxon>
        <taxon>Micromonosporaceae</taxon>
        <taxon>Luedemannella</taxon>
    </lineage>
</organism>
<feature type="chain" id="PRO_5045281466" description="Mannan-binding protein domain-containing protein" evidence="1">
    <location>
        <begin position="24"/>
        <end position="149"/>
    </location>
</feature>
<sequence length="149" mass="15315">MDRRVFLLGAAIAPVAAHLPAFADPASAAVAARADTPTFTVNVPAGPLADNAAAQRIGPAIAAAHRGRYTGQWTTVVPGSMSVVEIELPAARTGATEHTMDVLAGPIWNNADAQAKCPAICASYGGTWNGQWTTVAPGRMSVAGCTFRF</sequence>
<keyword evidence="1" id="KW-0732">Signal</keyword>
<evidence type="ECO:0000313" key="3">
    <source>
        <dbReference type="EMBL" id="GAA1737748.1"/>
    </source>
</evidence>
<feature type="domain" description="Mannan-binding protein" evidence="2">
    <location>
        <begin position="110"/>
        <end position="145"/>
    </location>
</feature>
<keyword evidence="4" id="KW-1185">Reference proteome</keyword>
<dbReference type="Pfam" id="PF12151">
    <property type="entry name" value="MVL"/>
    <property type="match status" value="2"/>
</dbReference>
<evidence type="ECO:0000256" key="1">
    <source>
        <dbReference type="SAM" id="SignalP"/>
    </source>
</evidence>